<dbReference type="SMART" id="SM00829">
    <property type="entry name" value="PKS_ER"/>
    <property type="match status" value="1"/>
</dbReference>
<keyword evidence="4" id="KW-1185">Reference proteome</keyword>
<evidence type="ECO:0000313" key="3">
    <source>
        <dbReference type="EMBL" id="MET4634825.1"/>
    </source>
</evidence>
<dbReference type="InterPro" id="IPR013154">
    <property type="entry name" value="ADH-like_N"/>
</dbReference>
<feature type="domain" description="Enoyl reductase (ER)" evidence="2">
    <location>
        <begin position="10"/>
        <end position="334"/>
    </location>
</feature>
<dbReference type="PANTHER" id="PTHR43401:SF3">
    <property type="entry name" value="L-GALACTONATE-5-DEHYDROGENASE"/>
    <property type="match status" value="1"/>
</dbReference>
<dbReference type="CDD" id="cd08261">
    <property type="entry name" value="Zn_ADH7"/>
    <property type="match status" value="1"/>
</dbReference>
<dbReference type="Proteomes" id="UP001549321">
    <property type="component" value="Unassembled WGS sequence"/>
</dbReference>
<protein>
    <submittedName>
        <fullName evidence="3">2-desacetyl-2-hydroxyethyl bacteriochlorophyllide A dehydrogenase</fullName>
    </submittedName>
</protein>
<accession>A0ABV2R2C9</accession>
<dbReference type="Pfam" id="PF08240">
    <property type="entry name" value="ADH_N"/>
    <property type="match status" value="1"/>
</dbReference>
<dbReference type="SUPFAM" id="SSF51735">
    <property type="entry name" value="NAD(P)-binding Rossmann-fold domains"/>
    <property type="match status" value="1"/>
</dbReference>
<dbReference type="Gene3D" id="3.90.180.10">
    <property type="entry name" value="Medium-chain alcohol dehydrogenases, catalytic domain"/>
    <property type="match status" value="1"/>
</dbReference>
<sequence length="336" mass="35544">MKSVICVEPGRLEFIERPDPEAPAAGFAVVDIKHVGICGTDYHIFEGKHPFLEYPRVMGHELSGVVSAVGPGGTLKVGTPVVINPYIACGHCVACRKGKPNCCTSIRVLGVHTDGGMAEKITMPEGNLYPAEGLSLRDAAMVEFLAIGAHAVRRSQPEGGRALVVGIGPIGLGAAIFARIAGLEVTLLDSSEERLAFARETLGFQNTALTGPDAQATLLEQTQGDGFDVVFDATGNAQAIEAGFALVAHGGAYVLVSIVKDRISFSDPEFHKREMMLIGSRNATKVDFDHVVASIKAGLVPLDALATHSTTLDRLTTDMPVWSHDKRGLIKAIIAV</sequence>
<dbReference type="Gene3D" id="3.40.50.720">
    <property type="entry name" value="NAD(P)-binding Rossmann-like Domain"/>
    <property type="match status" value="1"/>
</dbReference>
<dbReference type="InterPro" id="IPR050129">
    <property type="entry name" value="Zn_alcohol_dh"/>
</dbReference>
<dbReference type="InterPro" id="IPR020843">
    <property type="entry name" value="ER"/>
</dbReference>
<dbReference type="SUPFAM" id="SSF50129">
    <property type="entry name" value="GroES-like"/>
    <property type="match status" value="1"/>
</dbReference>
<keyword evidence="1" id="KW-0560">Oxidoreductase</keyword>
<comment type="caution">
    <text evidence="3">The sequence shown here is derived from an EMBL/GenBank/DDBJ whole genome shotgun (WGS) entry which is preliminary data.</text>
</comment>
<dbReference type="InterPro" id="IPR036291">
    <property type="entry name" value="NAD(P)-bd_dom_sf"/>
</dbReference>
<dbReference type="InterPro" id="IPR011032">
    <property type="entry name" value="GroES-like_sf"/>
</dbReference>
<evidence type="ECO:0000313" key="4">
    <source>
        <dbReference type="Proteomes" id="UP001549321"/>
    </source>
</evidence>
<evidence type="ECO:0000256" key="1">
    <source>
        <dbReference type="ARBA" id="ARBA00023002"/>
    </source>
</evidence>
<dbReference type="EMBL" id="JBEPSM010000002">
    <property type="protein sequence ID" value="MET4634825.1"/>
    <property type="molecule type" value="Genomic_DNA"/>
</dbReference>
<dbReference type="Pfam" id="PF00107">
    <property type="entry name" value="ADH_zinc_N"/>
    <property type="match status" value="1"/>
</dbReference>
<dbReference type="PANTHER" id="PTHR43401">
    <property type="entry name" value="L-THREONINE 3-DEHYDROGENASE"/>
    <property type="match status" value="1"/>
</dbReference>
<name>A0ABV2R2C9_9HYPH</name>
<dbReference type="InterPro" id="IPR013149">
    <property type="entry name" value="ADH-like_C"/>
</dbReference>
<reference evidence="3 4" key="1">
    <citation type="submission" date="2024-06" db="EMBL/GenBank/DDBJ databases">
        <title>Sorghum-associated microbial communities from plants grown in Nebraska, USA.</title>
        <authorList>
            <person name="Schachtman D."/>
        </authorList>
    </citation>
    <scope>NUCLEOTIDE SEQUENCE [LARGE SCALE GENOMIC DNA]</scope>
    <source>
        <strain evidence="3 4">3207</strain>
    </source>
</reference>
<proteinExistence type="predicted"/>
<dbReference type="RefSeq" id="WP_354551867.1">
    <property type="nucleotide sequence ID" value="NZ_JBEPSM010000002.1"/>
</dbReference>
<gene>
    <name evidence="3" type="ORF">ABIE08_002771</name>
</gene>
<evidence type="ECO:0000259" key="2">
    <source>
        <dbReference type="SMART" id="SM00829"/>
    </source>
</evidence>
<organism evidence="3 4">
    <name type="scientific">Kaistia defluvii</name>
    <dbReference type="NCBI Taxonomy" id="410841"/>
    <lineage>
        <taxon>Bacteria</taxon>
        <taxon>Pseudomonadati</taxon>
        <taxon>Pseudomonadota</taxon>
        <taxon>Alphaproteobacteria</taxon>
        <taxon>Hyphomicrobiales</taxon>
        <taxon>Kaistiaceae</taxon>
        <taxon>Kaistia</taxon>
    </lineage>
</organism>